<feature type="transmembrane region" description="Helical" evidence="1">
    <location>
        <begin position="166"/>
        <end position="183"/>
    </location>
</feature>
<feature type="transmembrane region" description="Helical" evidence="1">
    <location>
        <begin position="380"/>
        <end position="399"/>
    </location>
</feature>
<sequence length="728" mass="82603">MDATKKNNINKNNKIGFYISTFIMIILSIISIVILYTQGKNLTENSSSSSSSSSSSQGFTSGDTFLLVSGLVTAAILVFLYIKYPDLFQSIRSVFTGSSYLVFLVLYLVFFIILYQNILTPDQVNSYAYVLLPLTIFFAAILFFLNVKETVGDFLNTNRTADRIKYSILYFCLIMFLSLLYFFDPNHYISTYLGPYLVVSILLAIFGFLYLLTLMVFPNSSKNSNAEFLSRFNPYTVANVSIFLLFLILLTIGLASYPGGFLNSSAYTKSFTFIILIFVFIAWIISFIVSLFPNELAELTGQATKKSIFDYGSIFQKILLLLFGLTFSGLLIYWLVVNIQSLSTSSGIISFLLNLLVILIILGLIFKIFSTTVLYQNNPLFRLIVNVILYIPCIFVNIVDKLSVLFGFASRYSPNSPNAPNIPKIKILDENTATYAVYLGLLVIVAGIYFIYPYIEKQVTSQGGLLLVNQPVYLDQEKNLASYQTLNQTSAIDLNDPNNPMQFNYHYAISMWVFLDSTNPSKVNQYMSILNYGNKPNIMFNPVDNILIFTLQLSDKDPETQIVYECKDILLQKWNNILVNYSGSIFDIFINGELKKSLTKVIPYQTLDVLQIGANNGIQGGICNVNYFNTSIHANQVKNLYQFFKNKTPPAHSSSPDTIINILEQVPNIISNKPVEISNNTTYLNSLEKTINEQAKKTEDLKNEIITDKTYYNNFISWDWYFKNNKYE</sequence>
<keyword evidence="1" id="KW-1133">Transmembrane helix</keyword>
<accession>A0A6C0BBI9</accession>
<feature type="transmembrane region" description="Helical" evidence="1">
    <location>
        <begin position="127"/>
        <end position="145"/>
    </location>
</feature>
<feature type="transmembrane region" description="Helical" evidence="1">
    <location>
        <begin position="348"/>
        <end position="368"/>
    </location>
</feature>
<dbReference type="Gene3D" id="2.60.120.200">
    <property type="match status" value="1"/>
</dbReference>
<dbReference type="EMBL" id="MN739105">
    <property type="protein sequence ID" value="QHS89091.1"/>
    <property type="molecule type" value="Genomic_DNA"/>
</dbReference>
<dbReference type="AlphaFoldDB" id="A0A6C0BBI9"/>
<feature type="transmembrane region" description="Helical" evidence="1">
    <location>
        <begin position="271"/>
        <end position="293"/>
    </location>
</feature>
<protein>
    <submittedName>
        <fullName evidence="2">Uncharacterized protein</fullName>
    </submittedName>
</protein>
<feature type="transmembrane region" description="Helical" evidence="1">
    <location>
        <begin position="237"/>
        <end position="259"/>
    </location>
</feature>
<feature type="transmembrane region" description="Helical" evidence="1">
    <location>
        <begin position="195"/>
        <end position="217"/>
    </location>
</feature>
<dbReference type="InterPro" id="IPR013320">
    <property type="entry name" value="ConA-like_dom_sf"/>
</dbReference>
<reference evidence="2" key="1">
    <citation type="journal article" date="2020" name="Nature">
        <title>Giant virus diversity and host interactions through global metagenomics.</title>
        <authorList>
            <person name="Schulz F."/>
            <person name="Roux S."/>
            <person name="Paez-Espino D."/>
            <person name="Jungbluth S."/>
            <person name="Walsh D.A."/>
            <person name="Denef V.J."/>
            <person name="McMahon K.D."/>
            <person name="Konstantinidis K.T."/>
            <person name="Eloe-Fadrosh E.A."/>
            <person name="Kyrpides N.C."/>
            <person name="Woyke T."/>
        </authorList>
    </citation>
    <scope>NUCLEOTIDE SEQUENCE</scope>
    <source>
        <strain evidence="2">GVMAG-M-3300010158-59</strain>
    </source>
</reference>
<feature type="transmembrane region" description="Helical" evidence="1">
    <location>
        <begin position="435"/>
        <end position="455"/>
    </location>
</feature>
<keyword evidence="1" id="KW-0472">Membrane</keyword>
<feature type="transmembrane region" description="Helical" evidence="1">
    <location>
        <begin position="64"/>
        <end position="82"/>
    </location>
</feature>
<feature type="transmembrane region" description="Helical" evidence="1">
    <location>
        <begin position="15"/>
        <end position="36"/>
    </location>
</feature>
<feature type="transmembrane region" description="Helical" evidence="1">
    <location>
        <begin position="94"/>
        <end position="115"/>
    </location>
</feature>
<dbReference type="SUPFAM" id="SSF49899">
    <property type="entry name" value="Concanavalin A-like lectins/glucanases"/>
    <property type="match status" value="1"/>
</dbReference>
<dbReference type="Pfam" id="PF13385">
    <property type="entry name" value="Laminin_G_3"/>
    <property type="match status" value="1"/>
</dbReference>
<evidence type="ECO:0000313" key="2">
    <source>
        <dbReference type="EMBL" id="QHS89091.1"/>
    </source>
</evidence>
<feature type="transmembrane region" description="Helical" evidence="1">
    <location>
        <begin position="314"/>
        <end position="336"/>
    </location>
</feature>
<proteinExistence type="predicted"/>
<name>A0A6C0BBI9_9ZZZZ</name>
<keyword evidence="1" id="KW-0812">Transmembrane</keyword>
<evidence type="ECO:0000256" key="1">
    <source>
        <dbReference type="SAM" id="Phobius"/>
    </source>
</evidence>
<organism evidence="2">
    <name type="scientific">viral metagenome</name>
    <dbReference type="NCBI Taxonomy" id="1070528"/>
    <lineage>
        <taxon>unclassified sequences</taxon>
        <taxon>metagenomes</taxon>
        <taxon>organismal metagenomes</taxon>
    </lineage>
</organism>